<keyword evidence="7 8" id="KW-0520">NAD</keyword>
<dbReference type="GO" id="GO:0009435">
    <property type="term" value="P:NAD+ biosynthetic process"/>
    <property type="evidence" value="ECO:0007669"/>
    <property type="project" value="UniProtKB-UniRule"/>
</dbReference>
<dbReference type="RefSeq" id="WP_104838269.1">
    <property type="nucleotide sequence ID" value="NZ_CP026606.1"/>
</dbReference>
<comment type="pathway">
    <text evidence="8">Cofactor biosynthesis; NAD(+) biosynthesis; NAD(+) from deamido-NAD(+) (ammonia route): step 1/1.</text>
</comment>
<dbReference type="SUPFAM" id="SSF52402">
    <property type="entry name" value="Adenine nucleotide alpha hydrolases-like"/>
    <property type="match status" value="1"/>
</dbReference>
<keyword evidence="6 8" id="KW-0460">Magnesium</keyword>
<evidence type="ECO:0000256" key="6">
    <source>
        <dbReference type="ARBA" id="ARBA00022842"/>
    </source>
</evidence>
<dbReference type="GO" id="GO:0008795">
    <property type="term" value="F:NAD+ synthase activity"/>
    <property type="evidence" value="ECO:0007669"/>
    <property type="project" value="UniProtKB-UniRule"/>
</dbReference>
<dbReference type="Gene3D" id="3.40.50.620">
    <property type="entry name" value="HUPs"/>
    <property type="match status" value="1"/>
</dbReference>
<feature type="binding site" evidence="8">
    <location>
        <position position="40"/>
    </location>
    <ligand>
        <name>Mg(2+)</name>
        <dbReference type="ChEBI" id="CHEBI:18420"/>
    </ligand>
</feature>
<feature type="binding site" evidence="8">
    <location>
        <begin position="34"/>
        <end position="41"/>
    </location>
    <ligand>
        <name>ATP</name>
        <dbReference type="ChEBI" id="CHEBI:30616"/>
    </ligand>
</feature>
<dbReference type="EMBL" id="JACHED010000001">
    <property type="protein sequence ID" value="MBB6496618.1"/>
    <property type="molecule type" value="Genomic_DNA"/>
</dbReference>
<evidence type="ECO:0000256" key="10">
    <source>
        <dbReference type="RuleBase" id="RU003812"/>
    </source>
</evidence>
<accession>A0A2L1CBW8</accession>
<gene>
    <name evidence="8 12" type="primary">nadE</name>
    <name evidence="13" type="ORF">HNP96_000639</name>
    <name evidence="12" type="ORF">MMJJ_14900</name>
</gene>
<dbReference type="AlphaFoldDB" id="A0A2L1CBW8"/>
<dbReference type="InterPro" id="IPR014729">
    <property type="entry name" value="Rossmann-like_a/b/a_fold"/>
</dbReference>
<evidence type="ECO:0000256" key="9">
    <source>
        <dbReference type="RuleBase" id="RU003811"/>
    </source>
</evidence>
<keyword evidence="2 8" id="KW-0436">Ligase</keyword>
<feature type="binding site" evidence="8">
    <location>
        <position position="140"/>
    </location>
    <ligand>
        <name>ATP</name>
        <dbReference type="ChEBI" id="CHEBI:30616"/>
    </ligand>
</feature>
<dbReference type="EC" id="6.3.1.5" evidence="8 10"/>
<dbReference type="FunFam" id="3.40.50.620:FF:000106">
    <property type="entry name" value="Glutamine-dependent NAD(+) synthetase"/>
    <property type="match status" value="1"/>
</dbReference>
<dbReference type="GeneID" id="36102574"/>
<dbReference type="InterPro" id="IPR003694">
    <property type="entry name" value="NAD_synthase"/>
</dbReference>
<dbReference type="GO" id="GO:0046872">
    <property type="term" value="F:metal ion binding"/>
    <property type="evidence" value="ECO:0007669"/>
    <property type="project" value="UniProtKB-KW"/>
</dbReference>
<keyword evidence="4 8" id="KW-0547">Nucleotide-binding</keyword>
<comment type="subunit">
    <text evidence="8">Homodimer.</text>
</comment>
<dbReference type="KEGG" id="mmad:MMJJ_14900"/>
<dbReference type="InterPro" id="IPR022310">
    <property type="entry name" value="NAD/GMP_synthase"/>
</dbReference>
<evidence type="ECO:0000256" key="4">
    <source>
        <dbReference type="ARBA" id="ARBA00022741"/>
    </source>
</evidence>
<feature type="binding site" description="in other chain" evidence="8">
    <location>
        <begin position="250"/>
        <end position="251"/>
    </location>
    <ligand>
        <name>deamido-NAD(+)</name>
        <dbReference type="ChEBI" id="CHEBI:58437"/>
        <note>ligand shared between two neighboring subunits</note>
    </ligand>
</feature>
<feature type="binding site" evidence="8">
    <location>
        <position position="169"/>
    </location>
    <ligand>
        <name>ATP</name>
        <dbReference type="ChEBI" id="CHEBI:30616"/>
    </ligand>
</feature>
<feature type="binding site" evidence="8">
    <location>
        <position position="145"/>
    </location>
    <ligand>
        <name>Mg(2+)</name>
        <dbReference type="ChEBI" id="CHEBI:18420"/>
    </ligand>
</feature>
<keyword evidence="5 8" id="KW-0067">ATP-binding</keyword>
<dbReference type="PANTHER" id="PTHR23090">
    <property type="entry name" value="NH 3 /GLUTAMINE-DEPENDENT NAD + SYNTHETASE"/>
    <property type="match status" value="1"/>
</dbReference>
<protein>
    <recommendedName>
        <fullName evidence="8 10">NH(3)-dependent NAD(+) synthetase</fullName>
        <ecNumber evidence="8 10">6.3.1.5</ecNumber>
    </recommendedName>
</protein>
<dbReference type="GO" id="GO:0004359">
    <property type="term" value="F:glutaminase activity"/>
    <property type="evidence" value="ECO:0007669"/>
    <property type="project" value="InterPro"/>
</dbReference>
<evidence type="ECO:0000256" key="2">
    <source>
        <dbReference type="ARBA" id="ARBA00022598"/>
    </source>
</evidence>
<evidence type="ECO:0000256" key="7">
    <source>
        <dbReference type="ARBA" id="ARBA00023027"/>
    </source>
</evidence>
<evidence type="ECO:0000256" key="8">
    <source>
        <dbReference type="HAMAP-Rule" id="MF_00193"/>
    </source>
</evidence>
<evidence type="ECO:0000256" key="3">
    <source>
        <dbReference type="ARBA" id="ARBA00022723"/>
    </source>
</evidence>
<dbReference type="GO" id="GO:0005737">
    <property type="term" value="C:cytoplasm"/>
    <property type="evidence" value="ECO:0007669"/>
    <property type="project" value="InterPro"/>
</dbReference>
<reference evidence="12" key="2">
    <citation type="submission" date="2018-02" db="EMBL/GenBank/DDBJ databases">
        <title>Complete genome sequence of the Methanococcus maripaludis type strain JJ (DSM 2067), a model for selenoprotein synthesis in Archaea.</title>
        <authorList>
            <person name="Poehlein A."/>
            <person name="Heym D."/>
            <person name="Quitzke V."/>
            <person name="Fersch J."/>
            <person name="Daniel R."/>
            <person name="Rother M."/>
        </authorList>
    </citation>
    <scope>NUCLEOTIDE SEQUENCE [LARGE SCALE GENOMIC DNA]</scope>
    <source>
        <strain evidence="12">DSM 2067</strain>
    </source>
</reference>
<dbReference type="NCBIfam" id="TIGR00552">
    <property type="entry name" value="nadE"/>
    <property type="match status" value="1"/>
</dbReference>
<feature type="binding site" description="in other chain" evidence="8">
    <location>
        <position position="120"/>
    </location>
    <ligand>
        <name>deamido-NAD(+)</name>
        <dbReference type="ChEBI" id="CHEBI:58437"/>
        <note>ligand shared between two neighboring subunits</note>
    </ligand>
</feature>
<evidence type="ECO:0000259" key="11">
    <source>
        <dbReference type="Pfam" id="PF02540"/>
    </source>
</evidence>
<evidence type="ECO:0000256" key="1">
    <source>
        <dbReference type="ARBA" id="ARBA00005859"/>
    </source>
</evidence>
<feature type="binding site" evidence="8">
    <location>
        <position position="160"/>
    </location>
    <ligand>
        <name>deamido-NAD(+)</name>
        <dbReference type="ChEBI" id="CHEBI:58437"/>
        <note>ligand shared between two neighboring subunits</note>
    </ligand>
</feature>
<dbReference type="Proteomes" id="UP000239462">
    <property type="component" value="Chromosome"/>
</dbReference>
<sequence length="258" mass="28474">MMRTNEQLEELANNICNFIKEQVENADAKGVVVGLSGGIDSALVAYLSVRALGKENVFGVIMPEKNSNPDDEKYGKLVAESLGIEYEVFDITPVLVAFGAGGYVEGKEFDKRVDSNLKPRIRMTEVYYHANKKNYLVAGTSNKSEIYMGYGTKYGDLGSDFLTIGNLFKTEVRQLAGYVGVPKDIIDKAPSAGLWEGQTDEDELGISYETLDKLLNLMEKGKEIGDICEFLSIPPEKVGELMLRISTNKHKSLPLPMP</sequence>
<proteinExistence type="inferred from homology"/>
<dbReference type="GO" id="GO:0005524">
    <property type="term" value="F:ATP binding"/>
    <property type="evidence" value="ECO:0007669"/>
    <property type="project" value="UniProtKB-UniRule"/>
</dbReference>
<feature type="domain" description="NAD/GMP synthase" evidence="11">
    <location>
        <begin position="13"/>
        <end position="251"/>
    </location>
</feature>
<evidence type="ECO:0000313" key="13">
    <source>
        <dbReference type="EMBL" id="MBB6496618.1"/>
    </source>
</evidence>
<dbReference type="Proteomes" id="UP000590564">
    <property type="component" value="Unassembled WGS sequence"/>
</dbReference>
<feature type="binding site" evidence="8">
    <location>
        <position position="191"/>
    </location>
    <ligand>
        <name>ATP</name>
        <dbReference type="ChEBI" id="CHEBI:30616"/>
    </ligand>
</feature>
<evidence type="ECO:0000313" key="15">
    <source>
        <dbReference type="Proteomes" id="UP000590564"/>
    </source>
</evidence>
<reference evidence="13 15" key="3">
    <citation type="submission" date="2020-08" db="EMBL/GenBank/DDBJ databases">
        <title>Genomic Encyclopedia of Type Strains, Phase IV (KMG-V): Genome sequencing to study the core and pangenomes of soil and plant-associated prokaryotes.</title>
        <authorList>
            <person name="Whitman W."/>
        </authorList>
    </citation>
    <scope>NUCLEOTIDE SEQUENCE [LARGE SCALE GENOMIC DNA]</scope>
    <source>
        <strain evidence="13 15">D1</strain>
    </source>
</reference>
<comment type="function">
    <text evidence="8">Catalyzes the ATP-dependent amidation of deamido-NAD to form NAD. Uses ammonia as a nitrogen source.</text>
</comment>
<dbReference type="EMBL" id="CP026606">
    <property type="protein sequence ID" value="AVB76868.1"/>
    <property type="molecule type" value="Genomic_DNA"/>
</dbReference>
<evidence type="ECO:0000313" key="12">
    <source>
        <dbReference type="EMBL" id="AVB76868.1"/>
    </source>
</evidence>
<reference evidence="14" key="1">
    <citation type="journal article" date="2018" name="Genome Announc.">
        <title>Complete Genome Sequence of the Methanococcus maripaludis Type Strain JJ (DSM 2067), a Model for Selenoprotein Synthesis in Archaea.</title>
        <authorList>
            <person name="Poehlein A."/>
            <person name="Heym D."/>
            <person name="Quitzke V."/>
            <person name="Fersch J."/>
            <person name="Daniel R."/>
            <person name="Rother M."/>
        </authorList>
    </citation>
    <scope>NUCLEOTIDE SEQUENCE [LARGE SCALE GENOMIC DNA]</scope>
    <source>
        <strain evidence="14">DSM 2067</strain>
    </source>
</reference>
<dbReference type="CDD" id="cd00553">
    <property type="entry name" value="NAD_synthase"/>
    <property type="match status" value="1"/>
</dbReference>
<evidence type="ECO:0000256" key="5">
    <source>
        <dbReference type="ARBA" id="ARBA00022840"/>
    </source>
</evidence>
<name>A0A2L1CBW8_METMI</name>
<comment type="catalytic activity">
    <reaction evidence="8 10">
        <text>deamido-NAD(+) + NH4(+) + ATP = AMP + diphosphate + NAD(+) + H(+)</text>
        <dbReference type="Rhea" id="RHEA:21188"/>
        <dbReference type="ChEBI" id="CHEBI:15378"/>
        <dbReference type="ChEBI" id="CHEBI:28938"/>
        <dbReference type="ChEBI" id="CHEBI:30616"/>
        <dbReference type="ChEBI" id="CHEBI:33019"/>
        <dbReference type="ChEBI" id="CHEBI:57540"/>
        <dbReference type="ChEBI" id="CHEBI:58437"/>
        <dbReference type="ChEBI" id="CHEBI:456215"/>
        <dbReference type="EC" id="6.3.1.5"/>
    </reaction>
</comment>
<dbReference type="InterPro" id="IPR022926">
    <property type="entry name" value="NH(3)-dep_NAD(+)_synth"/>
</dbReference>
<dbReference type="Pfam" id="PF02540">
    <property type="entry name" value="NAD_synthase"/>
    <property type="match status" value="1"/>
</dbReference>
<dbReference type="PANTHER" id="PTHR23090:SF9">
    <property type="entry name" value="GLUTAMINE-DEPENDENT NAD(+) SYNTHETASE"/>
    <property type="match status" value="1"/>
</dbReference>
<dbReference type="GO" id="GO:0003952">
    <property type="term" value="F:NAD+ synthase (glutamine-hydrolyzing) activity"/>
    <property type="evidence" value="ECO:0007669"/>
    <property type="project" value="InterPro"/>
</dbReference>
<comment type="similarity">
    <text evidence="1 8 9">Belongs to the NAD synthetase family.</text>
</comment>
<dbReference type="NCBIfam" id="NF010587">
    <property type="entry name" value="PRK13980.1"/>
    <property type="match status" value="1"/>
</dbReference>
<dbReference type="UniPathway" id="UPA00253">
    <property type="reaction ID" value="UER00333"/>
</dbReference>
<feature type="binding site" description="in other chain" evidence="8">
    <location>
        <position position="153"/>
    </location>
    <ligand>
        <name>deamido-NAD(+)</name>
        <dbReference type="ChEBI" id="CHEBI:58437"/>
        <note>ligand shared between two neighboring subunits</note>
    </ligand>
</feature>
<dbReference type="HAMAP" id="MF_00193">
    <property type="entry name" value="NadE_ammonia_dep"/>
    <property type="match status" value="1"/>
</dbReference>
<organism evidence="12 14">
    <name type="scientific">Methanococcus maripaludis</name>
    <name type="common">Methanococcus deltae</name>
    <dbReference type="NCBI Taxonomy" id="39152"/>
    <lineage>
        <taxon>Archaea</taxon>
        <taxon>Methanobacteriati</taxon>
        <taxon>Methanobacteriota</taxon>
        <taxon>Methanomada group</taxon>
        <taxon>Methanococci</taxon>
        <taxon>Methanococcales</taxon>
        <taxon>Methanococcaceae</taxon>
        <taxon>Methanococcus</taxon>
    </lineage>
</organism>
<evidence type="ECO:0000313" key="14">
    <source>
        <dbReference type="Proteomes" id="UP000239462"/>
    </source>
</evidence>
<keyword evidence="3 8" id="KW-0479">Metal-binding</keyword>